<name>A0A1F6G9K1_9PROT</name>
<reference evidence="1 2" key="1">
    <citation type="journal article" date="2016" name="Nat. Commun.">
        <title>Thousands of microbial genomes shed light on interconnected biogeochemical processes in an aquifer system.</title>
        <authorList>
            <person name="Anantharaman K."/>
            <person name="Brown C.T."/>
            <person name="Hug L.A."/>
            <person name="Sharon I."/>
            <person name="Castelle C.J."/>
            <person name="Probst A.J."/>
            <person name="Thomas B.C."/>
            <person name="Singh A."/>
            <person name="Wilkins M.J."/>
            <person name="Karaoz U."/>
            <person name="Brodie E.L."/>
            <person name="Williams K.H."/>
            <person name="Hubbard S.S."/>
            <person name="Banfield J.F."/>
        </authorList>
    </citation>
    <scope>NUCLEOTIDE SEQUENCE [LARGE SCALE GENOMIC DNA]</scope>
</reference>
<dbReference type="AlphaFoldDB" id="A0A1F6G9K1"/>
<gene>
    <name evidence="1" type="ORF">A2527_01005</name>
</gene>
<dbReference type="Proteomes" id="UP000178449">
    <property type="component" value="Unassembled WGS sequence"/>
</dbReference>
<protein>
    <submittedName>
        <fullName evidence="1">Uncharacterized protein</fullName>
    </submittedName>
</protein>
<accession>A0A1F6G9K1</accession>
<sequence>MPKGTKSPEANCHQGLHNKTLMIFLQKRMAGLTGLEPGLISCYNLILFAKKLFSAEAIIFL</sequence>
<evidence type="ECO:0000313" key="2">
    <source>
        <dbReference type="Proteomes" id="UP000178449"/>
    </source>
</evidence>
<dbReference type="EMBL" id="MFNE01000034">
    <property type="protein sequence ID" value="OGG94792.1"/>
    <property type="molecule type" value="Genomic_DNA"/>
</dbReference>
<evidence type="ECO:0000313" key="1">
    <source>
        <dbReference type="EMBL" id="OGG94792.1"/>
    </source>
</evidence>
<proteinExistence type="predicted"/>
<comment type="caution">
    <text evidence="1">The sequence shown here is derived from an EMBL/GenBank/DDBJ whole genome shotgun (WGS) entry which is preliminary data.</text>
</comment>
<organism evidence="1 2">
    <name type="scientific">Candidatus Lambdaproteobacteria bacterium RIFOXYD2_FULL_50_16</name>
    <dbReference type="NCBI Taxonomy" id="1817772"/>
    <lineage>
        <taxon>Bacteria</taxon>
        <taxon>Pseudomonadati</taxon>
        <taxon>Pseudomonadota</taxon>
        <taxon>Candidatus Lambdaproteobacteria</taxon>
    </lineage>
</organism>